<proteinExistence type="predicted"/>
<dbReference type="PANTHER" id="PTHR31048">
    <property type="entry name" value="OS03G0233200 PROTEIN"/>
    <property type="match status" value="1"/>
</dbReference>
<keyword evidence="2" id="KW-1185">Reference proteome</keyword>
<dbReference type="Gene3D" id="2.60.110.10">
    <property type="entry name" value="Thaumatin"/>
    <property type="match status" value="1"/>
</dbReference>
<dbReference type="InterPro" id="IPR001938">
    <property type="entry name" value="Thaumatin"/>
</dbReference>
<name>A0AAW0RVD7_9HYPO</name>
<dbReference type="Proteomes" id="UP001397290">
    <property type="component" value="Unassembled WGS sequence"/>
</dbReference>
<evidence type="ECO:0000313" key="1">
    <source>
        <dbReference type="EMBL" id="KAK8146252.1"/>
    </source>
</evidence>
<protein>
    <recommendedName>
        <fullName evidence="3">Osmotin, thaumatin-like protein</fullName>
    </recommendedName>
</protein>
<evidence type="ECO:0000313" key="2">
    <source>
        <dbReference type="Proteomes" id="UP001397290"/>
    </source>
</evidence>
<accession>A0AAW0RVD7</accession>
<dbReference type="PROSITE" id="PS51367">
    <property type="entry name" value="THAUMATIN_2"/>
    <property type="match status" value="1"/>
</dbReference>
<evidence type="ECO:0008006" key="3">
    <source>
        <dbReference type="Google" id="ProtNLM"/>
    </source>
</evidence>
<reference evidence="1 2" key="1">
    <citation type="submission" date="2020-02" db="EMBL/GenBank/DDBJ databases">
        <title>Comparative genomics of the hypocrealean fungal genus Beauvera.</title>
        <authorList>
            <person name="Showalter D.N."/>
            <person name="Bushley K.E."/>
            <person name="Rehner S.A."/>
        </authorList>
    </citation>
    <scope>NUCLEOTIDE SEQUENCE [LARGE SCALE GENOMIC DNA]</scope>
    <source>
        <strain evidence="1 2">ARSEF4384</strain>
    </source>
</reference>
<sequence length="167" mass="17747">MTANAPWQSGIDPMTNNSALQLGDTRLVSLTLPWSGRLWGDCGNQSSCWHSSGSYATLFEFDASTDAIAYDISLVDALTLGMKILPENPACSPVECDIPAYVGLSANKKPLCPFCCGPGEEGAKQCVGSNPWFKAACPHVYTYASDDAAGVHTCHTTGFKIIFTCPS</sequence>
<gene>
    <name evidence="1" type="ORF">G3M48_003378</name>
</gene>
<comment type="caution">
    <text evidence="1">The sequence shown here is derived from an EMBL/GenBank/DDBJ whole genome shotgun (WGS) entry which is preliminary data.</text>
</comment>
<dbReference type="SUPFAM" id="SSF49870">
    <property type="entry name" value="Osmotin, thaumatin-like protein"/>
    <property type="match status" value="1"/>
</dbReference>
<organism evidence="1 2">
    <name type="scientific">Beauveria asiatica</name>
    <dbReference type="NCBI Taxonomy" id="1069075"/>
    <lineage>
        <taxon>Eukaryota</taxon>
        <taxon>Fungi</taxon>
        <taxon>Dikarya</taxon>
        <taxon>Ascomycota</taxon>
        <taxon>Pezizomycotina</taxon>
        <taxon>Sordariomycetes</taxon>
        <taxon>Hypocreomycetidae</taxon>
        <taxon>Hypocreales</taxon>
        <taxon>Cordycipitaceae</taxon>
        <taxon>Beauveria</taxon>
    </lineage>
</organism>
<dbReference type="InterPro" id="IPR037176">
    <property type="entry name" value="Osmotin/thaumatin-like_sf"/>
</dbReference>
<dbReference type="SMART" id="SM00205">
    <property type="entry name" value="THN"/>
    <property type="match status" value="1"/>
</dbReference>
<dbReference type="EMBL" id="JAAHCF010000222">
    <property type="protein sequence ID" value="KAK8146252.1"/>
    <property type="molecule type" value="Genomic_DNA"/>
</dbReference>
<dbReference type="AlphaFoldDB" id="A0AAW0RVD7"/>
<dbReference type="Pfam" id="PF00314">
    <property type="entry name" value="Thaumatin"/>
    <property type="match status" value="1"/>
</dbReference>